<sequence length="242" mass="25790">MAGNDALTTAEEYQDLLLESAGFAEFLLGLAAISASQIADGTAPVLCTITVERDGAPSTVASSTEEGRRLDETQYVADAGPCLTAVRQQTVVLIDDIDADTRWGLYARAALQQGVHSMMAVPIPTDSPARAALNCYAQRAHAFDQRTVSRVQGHAQSLSRILRLALRLHAPEAYTGHLRNALKSRAAVDAAIALIMLQHRGGREDALELLQVAAKSSDRRIQDIARDIVDGGSFSAARLDGG</sequence>
<evidence type="ECO:0000313" key="2">
    <source>
        <dbReference type="Proteomes" id="UP001549207"/>
    </source>
</evidence>
<reference evidence="1" key="1">
    <citation type="submission" date="2024-06" db="EMBL/GenBank/DDBJ databases">
        <title>Genomic Encyclopedia of Type Strains, Phase IV (KMG-IV): sequencing the most valuable type-strain genomes for metagenomic binning, comparative biology and taxonomic classification.</title>
        <authorList>
            <person name="Goeker M."/>
        </authorList>
    </citation>
    <scope>NUCLEOTIDE SEQUENCE</scope>
    <source>
        <strain evidence="1">SJCon</strain>
    </source>
</reference>
<keyword evidence="2" id="KW-1185">Reference proteome</keyword>
<dbReference type="Proteomes" id="UP001549207">
    <property type="component" value="Unassembled WGS sequence"/>
</dbReference>
<name>A0ACC6TJD3_9MICC</name>
<gene>
    <name evidence="1" type="ORF">ABIC98_003436</name>
</gene>
<comment type="caution">
    <text evidence="1">The sequence shown here is derived from an EMBL/GenBank/DDBJ whole genome shotgun (WGS) entry which is preliminary data.</text>
</comment>
<organism evidence="1 2">
    <name type="scientific">Arthrobacter nitrophenolicus</name>
    <dbReference type="NCBI Taxonomy" id="683150"/>
    <lineage>
        <taxon>Bacteria</taxon>
        <taxon>Bacillati</taxon>
        <taxon>Actinomycetota</taxon>
        <taxon>Actinomycetes</taxon>
        <taxon>Micrococcales</taxon>
        <taxon>Micrococcaceae</taxon>
        <taxon>Arthrobacter</taxon>
    </lineage>
</organism>
<proteinExistence type="predicted"/>
<protein>
    <submittedName>
        <fullName evidence="1">GAF domain-containing protein</fullName>
    </submittedName>
</protein>
<dbReference type="EMBL" id="JBEPNJ010000017">
    <property type="protein sequence ID" value="MET3773770.1"/>
    <property type="molecule type" value="Genomic_DNA"/>
</dbReference>
<accession>A0ACC6TJD3</accession>
<evidence type="ECO:0000313" key="1">
    <source>
        <dbReference type="EMBL" id="MET3773770.1"/>
    </source>
</evidence>